<feature type="domain" description="UPF0261" evidence="2">
    <location>
        <begin position="187"/>
        <end position="402"/>
    </location>
</feature>
<dbReference type="Proteomes" id="UP000199545">
    <property type="component" value="Unassembled WGS sequence"/>
</dbReference>
<evidence type="ECO:0000259" key="2">
    <source>
        <dbReference type="Pfam" id="PF23189"/>
    </source>
</evidence>
<dbReference type="Gene3D" id="3.40.50.12020">
    <property type="entry name" value="Uncharacterised protein family UPF0261, NN domain"/>
    <property type="match status" value="1"/>
</dbReference>
<dbReference type="OrthoDB" id="9776369at2"/>
<sequence>MPKSRRTIAVIGALDTKGNDFLYIKKEIEKSGHQPLLIDVGVLGEPLIQPDISSDKVALAGGSTLLELRQKRDKSFAMEVMTRGISIVMRDLYQMGLIDAGISMGGSNGTMIGTSGLRALPLGIPKVMVSTVASGDTQPYVGISDVVMIPSILDVSGVNRISAQIYAKAVGALVGMLEAEVTQPQNKPVIAASMFGNTTRLINRCKEVIEQNNYEVLVFHATGTGGQTMEALIERGDIVGVLDVTTTELADELAGGVLSAGPSRLDAAAKWGVPQVVAPGCLDMVNFWGMNTVPEKYKDRLLYAWNPNVTLMRTTPEENEILGRTLAEKLNQATGPVAVFLPLKGISELDSPGNLFWWPEANQALFDAIKYHLRKDIEVVELDCNINDEEFAQAITNKLLEFINENSQ</sequence>
<dbReference type="EMBL" id="FORR01000007">
    <property type="protein sequence ID" value="SFJ32845.1"/>
    <property type="molecule type" value="Genomic_DNA"/>
</dbReference>
<dbReference type="InterPro" id="IPR051353">
    <property type="entry name" value="Tobamovirus_resist_UPF0261"/>
</dbReference>
<gene>
    <name evidence="3" type="ORF">SAMN05421852_107152</name>
</gene>
<dbReference type="PIRSF" id="PIRSF033271">
    <property type="entry name" value="UCP033271"/>
    <property type="match status" value="1"/>
</dbReference>
<dbReference type="CDD" id="cd15488">
    <property type="entry name" value="Tm-1-like"/>
    <property type="match status" value="1"/>
</dbReference>
<dbReference type="STRING" id="46223.SAMN05421852_107152"/>
<dbReference type="InterPro" id="IPR044122">
    <property type="entry name" value="UPF0261_N"/>
</dbReference>
<feature type="domain" description="UPF0261" evidence="1">
    <location>
        <begin position="7"/>
        <end position="180"/>
    </location>
</feature>
<protein>
    <submittedName>
        <fullName evidence="3">Uncharacterized protein, UPF0261 family</fullName>
    </submittedName>
</protein>
<evidence type="ECO:0000259" key="1">
    <source>
        <dbReference type="Pfam" id="PF06792"/>
    </source>
</evidence>
<keyword evidence="4" id="KW-1185">Reference proteome</keyword>
<evidence type="ECO:0000313" key="3">
    <source>
        <dbReference type="EMBL" id="SFJ32845.1"/>
    </source>
</evidence>
<dbReference type="NCBIfam" id="NF002674">
    <property type="entry name" value="PRK02399.1-2"/>
    <property type="match status" value="1"/>
</dbReference>
<dbReference type="InterPro" id="IPR056778">
    <property type="entry name" value="UPF0261_C"/>
</dbReference>
<dbReference type="AlphaFoldDB" id="A0A1I3QGH1"/>
<dbReference type="Gene3D" id="3.40.50.12030">
    <property type="entry name" value="Uncharacterised protein family UPF0261, NC domain"/>
    <property type="match status" value="1"/>
</dbReference>
<dbReference type="Pfam" id="PF06792">
    <property type="entry name" value="UPF0261"/>
    <property type="match status" value="1"/>
</dbReference>
<proteinExistence type="predicted"/>
<dbReference type="InterPro" id="IPR008322">
    <property type="entry name" value="UPF0261"/>
</dbReference>
<accession>A0A1I3QGH1</accession>
<dbReference type="RefSeq" id="WP_093229761.1">
    <property type="nucleotide sequence ID" value="NZ_FORR01000007.1"/>
</dbReference>
<name>A0A1I3QGH1_9BACL</name>
<dbReference type="PANTHER" id="PTHR31862:SF1">
    <property type="entry name" value="UPF0261 DOMAIN PROTEIN (AFU_ORTHOLOGUE AFUA_1G10120)"/>
    <property type="match status" value="1"/>
</dbReference>
<organism evidence="3 4">
    <name type="scientific">Thermoflavimicrobium dichotomicum</name>
    <dbReference type="NCBI Taxonomy" id="46223"/>
    <lineage>
        <taxon>Bacteria</taxon>
        <taxon>Bacillati</taxon>
        <taxon>Bacillota</taxon>
        <taxon>Bacilli</taxon>
        <taxon>Bacillales</taxon>
        <taxon>Thermoactinomycetaceae</taxon>
        <taxon>Thermoflavimicrobium</taxon>
    </lineage>
</organism>
<reference evidence="3 4" key="1">
    <citation type="submission" date="2016-10" db="EMBL/GenBank/DDBJ databases">
        <authorList>
            <person name="de Groot N.N."/>
        </authorList>
    </citation>
    <scope>NUCLEOTIDE SEQUENCE [LARGE SCALE GENOMIC DNA]</scope>
    <source>
        <strain evidence="3 4">DSM 44778</strain>
    </source>
</reference>
<dbReference type="Pfam" id="PF23189">
    <property type="entry name" value="UPF0261_C"/>
    <property type="match status" value="1"/>
</dbReference>
<dbReference type="PANTHER" id="PTHR31862">
    <property type="entry name" value="UPF0261 DOMAIN PROTEIN (AFU_ORTHOLOGUE AFUA_1G10120)"/>
    <property type="match status" value="1"/>
</dbReference>
<evidence type="ECO:0000313" key="4">
    <source>
        <dbReference type="Proteomes" id="UP000199545"/>
    </source>
</evidence>